<dbReference type="Pfam" id="PF04205">
    <property type="entry name" value="FMN_bind"/>
    <property type="match status" value="2"/>
</dbReference>
<dbReference type="PROSITE" id="PS51379">
    <property type="entry name" value="4FE4S_FER_2"/>
    <property type="match status" value="1"/>
</dbReference>
<keyword evidence="8" id="KW-0472">Membrane</keyword>
<evidence type="ECO:0000256" key="8">
    <source>
        <dbReference type="SAM" id="Phobius"/>
    </source>
</evidence>
<feature type="region of interest" description="Disordered" evidence="7">
    <location>
        <begin position="388"/>
        <end position="423"/>
    </location>
</feature>
<dbReference type="EMBL" id="FPIP01000004">
    <property type="protein sequence ID" value="SFW33162.1"/>
    <property type="molecule type" value="Genomic_DNA"/>
</dbReference>
<dbReference type="Gene3D" id="3.90.1010.20">
    <property type="match status" value="2"/>
</dbReference>
<dbReference type="PANTHER" id="PTHR30176">
    <property type="entry name" value="FERREDOXIN-TYPE PROTEIN NAPH"/>
    <property type="match status" value="1"/>
</dbReference>
<dbReference type="SMART" id="SM00900">
    <property type="entry name" value="FMN_bind"/>
    <property type="match status" value="2"/>
</dbReference>
<dbReference type="RefSeq" id="WP_072300131.1">
    <property type="nucleotide sequence ID" value="NZ_FPIP01000004.1"/>
</dbReference>
<dbReference type="InterPro" id="IPR017896">
    <property type="entry name" value="4Fe4S_Fe-S-bd"/>
</dbReference>
<feature type="domain" description="4Fe-4S ferredoxin-type" evidence="9">
    <location>
        <begin position="223"/>
        <end position="252"/>
    </location>
</feature>
<keyword evidence="2" id="KW-0004">4Fe-4S</keyword>
<evidence type="ECO:0000256" key="3">
    <source>
        <dbReference type="ARBA" id="ARBA00022723"/>
    </source>
</evidence>
<evidence type="ECO:0000256" key="1">
    <source>
        <dbReference type="ARBA" id="ARBA00022448"/>
    </source>
</evidence>
<dbReference type="GO" id="GO:0010181">
    <property type="term" value="F:FMN binding"/>
    <property type="evidence" value="ECO:0007669"/>
    <property type="project" value="InterPro"/>
</dbReference>
<evidence type="ECO:0000259" key="9">
    <source>
        <dbReference type="PROSITE" id="PS51379"/>
    </source>
</evidence>
<reference evidence="11" key="1">
    <citation type="submission" date="2016-11" db="EMBL/GenBank/DDBJ databases">
        <authorList>
            <person name="Varghese N."/>
            <person name="Submissions S."/>
        </authorList>
    </citation>
    <scope>NUCLEOTIDE SEQUENCE [LARGE SCALE GENOMIC DNA]</scope>
    <source>
        <strain evidence="11">YL228</strain>
    </source>
</reference>
<accession>A0A1K1NCK1</accession>
<feature type="transmembrane region" description="Helical" evidence="8">
    <location>
        <begin position="153"/>
        <end position="172"/>
    </location>
</feature>
<dbReference type="SUPFAM" id="SSF54862">
    <property type="entry name" value="4Fe-4S ferredoxins"/>
    <property type="match status" value="1"/>
</dbReference>
<feature type="compositionally biased region" description="Low complexity" evidence="7">
    <location>
        <begin position="404"/>
        <end position="423"/>
    </location>
</feature>
<sequence>MKKKISPIQIVRAVIQLIAFVTVPALFITIFSSIGGIITSIAGGSFVLLDNLGRLVLILGVFLITLVWGRFFCGFICSFGAMQDLLNFIGKLIPFKVKVPEKADKWLKLLKYAVLAFVAVGVWGFSVTGDTVWSPWTVFGIYSSLSGWSSLKYFLTLGGALLLLIIIGSLFIERFFCRYLCPLGALFSLVARFRIYSLNRKPEKCGNCKLCTSKCSMGIPLYKYDEVRSGKCINCMKCTSVCPNENISAETLPAISGTVAVTAVAGLYYAGVLTAVPDFAEESKAQVQNTTEAETNGIYTDGTYKGSGNGFRGKTEVTVTVESGVITDITIDSYKDDKEFFQKAKSGVIADIIKSQSTDVDAVSGATFSTNGIIEAVKNALGEEISEVTEPATEQSKKQKKQSETTTEATAEAATSDDSSTAADTAGQFADGVYTGTGNGFRGATNVTVTVENGEITDITVNSYSDDQQFFSRAESGVISAIIKSQSTDVDAVSGATFSSNGIKEAVADALGIEFTNPNSTQQRGHGGRHSH</sequence>
<gene>
    <name evidence="10" type="ORF">SAMN02910280_1845</name>
</gene>
<evidence type="ECO:0000256" key="6">
    <source>
        <dbReference type="ARBA" id="ARBA00023014"/>
    </source>
</evidence>
<protein>
    <submittedName>
        <fullName evidence="10">Polyferredoxin</fullName>
    </submittedName>
</protein>
<dbReference type="AlphaFoldDB" id="A0A1K1NCK1"/>
<name>A0A1K1NCK1_RUMFL</name>
<feature type="transmembrane region" description="Helical" evidence="8">
    <location>
        <begin position="179"/>
        <end position="198"/>
    </location>
</feature>
<evidence type="ECO:0000256" key="4">
    <source>
        <dbReference type="ARBA" id="ARBA00022982"/>
    </source>
</evidence>
<dbReference type="InterPro" id="IPR007329">
    <property type="entry name" value="FMN-bd"/>
</dbReference>
<keyword evidence="4" id="KW-0249">Electron transport</keyword>
<dbReference type="Pfam" id="PF12801">
    <property type="entry name" value="Fer4_5"/>
    <property type="match status" value="2"/>
</dbReference>
<proteinExistence type="predicted"/>
<dbReference type="PANTHER" id="PTHR30176:SF3">
    <property type="entry name" value="FERREDOXIN-TYPE PROTEIN NAPH"/>
    <property type="match status" value="1"/>
</dbReference>
<dbReference type="GO" id="GO:0005886">
    <property type="term" value="C:plasma membrane"/>
    <property type="evidence" value="ECO:0007669"/>
    <property type="project" value="TreeGrafter"/>
</dbReference>
<evidence type="ECO:0000256" key="5">
    <source>
        <dbReference type="ARBA" id="ARBA00023004"/>
    </source>
</evidence>
<dbReference type="Proteomes" id="UP000183461">
    <property type="component" value="Unassembled WGS sequence"/>
</dbReference>
<keyword evidence="5" id="KW-0408">Iron</keyword>
<keyword evidence="8" id="KW-0812">Transmembrane</keyword>
<evidence type="ECO:0000256" key="2">
    <source>
        <dbReference type="ARBA" id="ARBA00022485"/>
    </source>
</evidence>
<feature type="transmembrane region" description="Helical" evidence="8">
    <location>
        <begin position="112"/>
        <end position="133"/>
    </location>
</feature>
<dbReference type="InterPro" id="IPR051684">
    <property type="entry name" value="Electron_Trans/Redox"/>
</dbReference>
<keyword evidence="3" id="KW-0479">Metal-binding</keyword>
<keyword evidence="1" id="KW-0813">Transport</keyword>
<evidence type="ECO:0000256" key="7">
    <source>
        <dbReference type="SAM" id="MobiDB-lite"/>
    </source>
</evidence>
<keyword evidence="8" id="KW-1133">Transmembrane helix</keyword>
<dbReference type="PROSITE" id="PS00198">
    <property type="entry name" value="4FE4S_FER_1"/>
    <property type="match status" value="1"/>
</dbReference>
<evidence type="ECO:0000313" key="10">
    <source>
        <dbReference type="EMBL" id="SFW33162.1"/>
    </source>
</evidence>
<evidence type="ECO:0000313" key="11">
    <source>
        <dbReference type="Proteomes" id="UP000183461"/>
    </source>
</evidence>
<feature type="transmembrane region" description="Helical" evidence="8">
    <location>
        <begin position="21"/>
        <end position="49"/>
    </location>
</feature>
<feature type="transmembrane region" description="Helical" evidence="8">
    <location>
        <begin position="55"/>
        <end position="81"/>
    </location>
</feature>
<dbReference type="InterPro" id="IPR017900">
    <property type="entry name" value="4Fe4S_Fe_S_CS"/>
</dbReference>
<organism evidence="10 11">
    <name type="scientific">Ruminococcus flavefaciens</name>
    <dbReference type="NCBI Taxonomy" id="1265"/>
    <lineage>
        <taxon>Bacteria</taxon>
        <taxon>Bacillati</taxon>
        <taxon>Bacillota</taxon>
        <taxon>Clostridia</taxon>
        <taxon>Eubacteriales</taxon>
        <taxon>Oscillospiraceae</taxon>
        <taxon>Ruminococcus</taxon>
    </lineage>
</organism>
<dbReference type="GO" id="GO:0046872">
    <property type="term" value="F:metal ion binding"/>
    <property type="evidence" value="ECO:0007669"/>
    <property type="project" value="UniProtKB-KW"/>
</dbReference>
<keyword evidence="6" id="KW-0411">Iron-sulfur</keyword>
<dbReference type="GO" id="GO:0051539">
    <property type="term" value="F:4 iron, 4 sulfur cluster binding"/>
    <property type="evidence" value="ECO:0007669"/>
    <property type="project" value="UniProtKB-KW"/>
</dbReference>